<evidence type="ECO:0000313" key="1">
    <source>
        <dbReference type="EMBL" id="JAE27000.1"/>
    </source>
</evidence>
<protein>
    <submittedName>
        <fullName evidence="1">Uncharacterized protein</fullName>
    </submittedName>
</protein>
<dbReference type="AlphaFoldDB" id="A0A0A9GPD8"/>
<proteinExistence type="predicted"/>
<accession>A0A0A9GPD8</accession>
<reference evidence="1" key="1">
    <citation type="submission" date="2014-09" db="EMBL/GenBank/DDBJ databases">
        <authorList>
            <person name="Magalhaes I.L.F."/>
            <person name="Oliveira U."/>
            <person name="Santos F.R."/>
            <person name="Vidigal T.H.D.A."/>
            <person name="Brescovit A.D."/>
            <person name="Santos A.J."/>
        </authorList>
    </citation>
    <scope>NUCLEOTIDE SEQUENCE</scope>
    <source>
        <tissue evidence="1">Shoot tissue taken approximately 20 cm above the soil surface</tissue>
    </source>
</reference>
<reference evidence="1" key="2">
    <citation type="journal article" date="2015" name="Data Brief">
        <title>Shoot transcriptome of the giant reed, Arundo donax.</title>
        <authorList>
            <person name="Barrero R.A."/>
            <person name="Guerrero F.D."/>
            <person name="Moolhuijzen P."/>
            <person name="Goolsby J.A."/>
            <person name="Tidwell J."/>
            <person name="Bellgard S.E."/>
            <person name="Bellgard M.I."/>
        </authorList>
    </citation>
    <scope>NUCLEOTIDE SEQUENCE</scope>
    <source>
        <tissue evidence="1">Shoot tissue taken approximately 20 cm above the soil surface</tissue>
    </source>
</reference>
<organism evidence="1">
    <name type="scientific">Arundo donax</name>
    <name type="common">Giant reed</name>
    <name type="synonym">Donax arundinaceus</name>
    <dbReference type="NCBI Taxonomy" id="35708"/>
    <lineage>
        <taxon>Eukaryota</taxon>
        <taxon>Viridiplantae</taxon>
        <taxon>Streptophyta</taxon>
        <taxon>Embryophyta</taxon>
        <taxon>Tracheophyta</taxon>
        <taxon>Spermatophyta</taxon>
        <taxon>Magnoliopsida</taxon>
        <taxon>Liliopsida</taxon>
        <taxon>Poales</taxon>
        <taxon>Poaceae</taxon>
        <taxon>PACMAD clade</taxon>
        <taxon>Arundinoideae</taxon>
        <taxon>Arundineae</taxon>
        <taxon>Arundo</taxon>
    </lineage>
</organism>
<name>A0A0A9GPD8_ARUDO</name>
<sequence length="47" mass="5312">MAFTLMHWKFSDTCSVPVMEKQSLGHFLIIAAQFNQVAQPLLVSSRC</sequence>
<dbReference type="EMBL" id="GBRH01170896">
    <property type="protein sequence ID" value="JAE27000.1"/>
    <property type="molecule type" value="Transcribed_RNA"/>
</dbReference>